<protein>
    <recommendedName>
        <fullName evidence="4">Ubiquitin-like protease family profile domain-containing protein</fullName>
    </recommendedName>
</protein>
<reference evidence="5" key="1">
    <citation type="journal article" date="2012" name="Nature">
        <title>The oyster genome reveals stress adaptation and complexity of shell formation.</title>
        <authorList>
            <person name="Zhang G."/>
            <person name="Fang X."/>
            <person name="Guo X."/>
            <person name="Li L."/>
            <person name="Luo R."/>
            <person name="Xu F."/>
            <person name="Yang P."/>
            <person name="Zhang L."/>
            <person name="Wang X."/>
            <person name="Qi H."/>
            <person name="Xiong Z."/>
            <person name="Que H."/>
            <person name="Xie Y."/>
            <person name="Holland P.W."/>
            <person name="Paps J."/>
            <person name="Zhu Y."/>
            <person name="Wu F."/>
            <person name="Chen Y."/>
            <person name="Wang J."/>
            <person name="Peng C."/>
            <person name="Meng J."/>
            <person name="Yang L."/>
            <person name="Liu J."/>
            <person name="Wen B."/>
            <person name="Zhang N."/>
            <person name="Huang Z."/>
            <person name="Zhu Q."/>
            <person name="Feng Y."/>
            <person name="Mount A."/>
            <person name="Hedgecock D."/>
            <person name="Xu Z."/>
            <person name="Liu Y."/>
            <person name="Domazet-Loso T."/>
            <person name="Du Y."/>
            <person name="Sun X."/>
            <person name="Zhang S."/>
            <person name="Liu B."/>
            <person name="Cheng P."/>
            <person name="Jiang X."/>
            <person name="Li J."/>
            <person name="Fan D."/>
            <person name="Wang W."/>
            <person name="Fu W."/>
            <person name="Wang T."/>
            <person name="Wang B."/>
            <person name="Zhang J."/>
            <person name="Peng Z."/>
            <person name="Li Y."/>
            <person name="Li N."/>
            <person name="Wang J."/>
            <person name="Chen M."/>
            <person name="He Y."/>
            <person name="Tan F."/>
            <person name="Song X."/>
            <person name="Zheng Q."/>
            <person name="Huang R."/>
            <person name="Yang H."/>
            <person name="Du X."/>
            <person name="Chen L."/>
            <person name="Yang M."/>
            <person name="Gaffney P.M."/>
            <person name="Wang S."/>
            <person name="Luo L."/>
            <person name="She Z."/>
            <person name="Ming Y."/>
            <person name="Huang W."/>
            <person name="Zhang S."/>
            <person name="Huang B."/>
            <person name="Zhang Y."/>
            <person name="Qu T."/>
            <person name="Ni P."/>
            <person name="Miao G."/>
            <person name="Wang J."/>
            <person name="Wang Q."/>
            <person name="Steinberg C.E."/>
            <person name="Wang H."/>
            <person name="Li N."/>
            <person name="Qian L."/>
            <person name="Zhang G."/>
            <person name="Li Y."/>
            <person name="Yang H."/>
            <person name="Liu X."/>
            <person name="Wang J."/>
            <person name="Yin Y."/>
            <person name="Wang J."/>
        </authorList>
    </citation>
    <scope>NUCLEOTIDE SEQUENCE [LARGE SCALE GENOMIC DNA]</scope>
    <source>
        <strain evidence="5">05x7-T-G4-1.051#20</strain>
    </source>
</reference>
<dbReference type="GO" id="GO:0006508">
    <property type="term" value="P:proteolysis"/>
    <property type="evidence" value="ECO:0007669"/>
    <property type="project" value="UniProtKB-KW"/>
</dbReference>
<name>K1QDA0_MAGGI</name>
<proteinExistence type="inferred from homology"/>
<accession>K1QDA0</accession>
<comment type="similarity">
    <text evidence="1">Belongs to the peptidase C48 family.</text>
</comment>
<dbReference type="PROSITE" id="PS50600">
    <property type="entry name" value="ULP_PROTEASE"/>
    <property type="match status" value="1"/>
</dbReference>
<evidence type="ECO:0000256" key="1">
    <source>
        <dbReference type="ARBA" id="ARBA00005234"/>
    </source>
</evidence>
<dbReference type="InParanoid" id="K1QDA0"/>
<evidence type="ECO:0000256" key="3">
    <source>
        <dbReference type="ARBA" id="ARBA00022801"/>
    </source>
</evidence>
<keyword evidence="3" id="KW-0378">Hydrolase</keyword>
<gene>
    <name evidence="5" type="ORF">CGI_10004339</name>
</gene>
<dbReference type="InterPro" id="IPR003653">
    <property type="entry name" value="Peptidase_C48_C"/>
</dbReference>
<dbReference type="SUPFAM" id="SSF54001">
    <property type="entry name" value="Cysteine proteinases"/>
    <property type="match status" value="1"/>
</dbReference>
<sequence>MILTTVICVKKERTFGKVQDQRDGQRAFLFRILIEQDVPEQPSACNVNDGSAFLEKCKFNDVQQLMDKMPSPEVVASVVATHTSTKTLREAFMAHKTFPVALVQPGQAHLDLLMRVQGILHMGHYAQQYERVVSGGVKPQVICDLLGISGGDDMLKCFEDAMTNSNALKCFAYTCSHRIEMGIDLYEVDMVSLHPMRWLTDAIIDVATRRMKEDLGTENVFILNTAFAQKLLVKGKLNRRPLNMSGCNYVGVEDTLTNIELKDGTIILVPISNMFFEKELEKAGRAANTVIVQHTEVNWL</sequence>
<dbReference type="HOGENOM" id="CLU_928291_0_0_1"/>
<dbReference type="AlphaFoldDB" id="K1QDA0"/>
<dbReference type="EMBL" id="JH817504">
    <property type="protein sequence ID" value="EKC31953.1"/>
    <property type="molecule type" value="Genomic_DNA"/>
</dbReference>
<evidence type="ECO:0000313" key="5">
    <source>
        <dbReference type="EMBL" id="EKC31953.1"/>
    </source>
</evidence>
<keyword evidence="2" id="KW-0645">Protease</keyword>
<dbReference type="Gene3D" id="3.40.395.10">
    <property type="entry name" value="Adenoviral Proteinase, Chain A"/>
    <property type="match status" value="1"/>
</dbReference>
<organism evidence="5">
    <name type="scientific">Magallana gigas</name>
    <name type="common">Pacific oyster</name>
    <name type="synonym">Crassostrea gigas</name>
    <dbReference type="NCBI Taxonomy" id="29159"/>
    <lineage>
        <taxon>Eukaryota</taxon>
        <taxon>Metazoa</taxon>
        <taxon>Spiralia</taxon>
        <taxon>Lophotrochozoa</taxon>
        <taxon>Mollusca</taxon>
        <taxon>Bivalvia</taxon>
        <taxon>Autobranchia</taxon>
        <taxon>Pteriomorphia</taxon>
        <taxon>Ostreida</taxon>
        <taxon>Ostreoidea</taxon>
        <taxon>Ostreidae</taxon>
        <taxon>Magallana</taxon>
    </lineage>
</organism>
<dbReference type="InterPro" id="IPR038765">
    <property type="entry name" value="Papain-like_cys_pep_sf"/>
</dbReference>
<evidence type="ECO:0000256" key="2">
    <source>
        <dbReference type="ARBA" id="ARBA00022670"/>
    </source>
</evidence>
<feature type="domain" description="Ubiquitin-like protease family profile" evidence="4">
    <location>
        <begin position="183"/>
        <end position="300"/>
    </location>
</feature>
<dbReference type="GO" id="GO:0008234">
    <property type="term" value="F:cysteine-type peptidase activity"/>
    <property type="evidence" value="ECO:0007669"/>
    <property type="project" value="InterPro"/>
</dbReference>
<evidence type="ECO:0000259" key="4">
    <source>
        <dbReference type="PROSITE" id="PS50600"/>
    </source>
</evidence>